<organism evidence="1">
    <name type="scientific">marine metagenome</name>
    <dbReference type="NCBI Taxonomy" id="408172"/>
    <lineage>
        <taxon>unclassified sequences</taxon>
        <taxon>metagenomes</taxon>
        <taxon>ecological metagenomes</taxon>
    </lineage>
</organism>
<dbReference type="SUPFAM" id="SSF52540">
    <property type="entry name" value="P-loop containing nucleoside triphosphate hydrolases"/>
    <property type="match status" value="1"/>
</dbReference>
<reference evidence="1" key="1">
    <citation type="submission" date="2018-05" db="EMBL/GenBank/DDBJ databases">
        <authorList>
            <person name="Lanie J.A."/>
            <person name="Ng W.-L."/>
            <person name="Kazmierczak K.M."/>
            <person name="Andrzejewski T.M."/>
            <person name="Davidsen T.M."/>
            <person name="Wayne K.J."/>
            <person name="Tettelin H."/>
            <person name="Glass J.I."/>
            <person name="Rusch D."/>
            <person name="Podicherti R."/>
            <person name="Tsui H.-C.T."/>
            <person name="Winkler M.E."/>
        </authorList>
    </citation>
    <scope>NUCLEOTIDE SEQUENCE</scope>
</reference>
<evidence type="ECO:0008006" key="2">
    <source>
        <dbReference type="Google" id="ProtNLM"/>
    </source>
</evidence>
<dbReference type="Gene3D" id="3.40.50.300">
    <property type="entry name" value="P-loop containing nucleotide triphosphate hydrolases"/>
    <property type="match status" value="1"/>
</dbReference>
<accession>A0A382Y778</accession>
<feature type="non-terminal residue" evidence="1">
    <location>
        <position position="36"/>
    </location>
</feature>
<gene>
    <name evidence="1" type="ORF">METZ01_LOCUS432041</name>
</gene>
<proteinExistence type="predicted"/>
<dbReference type="EMBL" id="UINC01173535">
    <property type="protein sequence ID" value="SVD79187.1"/>
    <property type="molecule type" value="Genomic_DNA"/>
</dbReference>
<evidence type="ECO:0000313" key="1">
    <source>
        <dbReference type="EMBL" id="SVD79187.1"/>
    </source>
</evidence>
<dbReference type="AlphaFoldDB" id="A0A382Y778"/>
<name>A0A382Y778_9ZZZZ</name>
<sequence>MNALTIQNLTKTYANGVEALKSINFNVAEGDFFALL</sequence>
<protein>
    <recommendedName>
        <fullName evidence="2">ABC transporter domain-containing protein</fullName>
    </recommendedName>
</protein>
<dbReference type="InterPro" id="IPR027417">
    <property type="entry name" value="P-loop_NTPase"/>
</dbReference>